<keyword evidence="3" id="KW-1185">Reference proteome</keyword>
<dbReference type="RefSeq" id="WP_139942173.1">
    <property type="nucleotide sequence ID" value="NZ_JBHSYP010000005.1"/>
</dbReference>
<dbReference type="PANTHER" id="PTHR48207">
    <property type="entry name" value="SUCCINATE--HYDROXYMETHYLGLUTARATE COA-TRANSFERASE"/>
    <property type="match status" value="1"/>
</dbReference>
<protein>
    <submittedName>
        <fullName evidence="2">CoA transferase</fullName>
    </submittedName>
</protein>
<dbReference type="Gene3D" id="3.30.1540.10">
    <property type="entry name" value="formyl-coa transferase, domain 3"/>
    <property type="match status" value="1"/>
</dbReference>
<name>A0A501PCX7_9PROT</name>
<dbReference type="OrthoDB" id="7488526at2"/>
<evidence type="ECO:0000313" key="2">
    <source>
        <dbReference type="EMBL" id="TPD57857.1"/>
    </source>
</evidence>
<sequence>MRALDDIIVLDLSRVLAGPWATQTLADLGARVIKVEKPGAGDDTRGWGPPFLTDPETGERDDAAYYLCANRGKDSITVDMSTPEGQDIIRRLAEKADVLVENYKVGGLKKYGLDYPSLKEINPKLVYCSITGFGQDGPYAPRAGYDFMIQAMAGMMSVTGERDDLPGGGPQKAGVAVADLGAGLYAAVAILGALHQRGRTSKGQHIDISLLDAQVFNMANQALSYLVSGTAPKRLGNGHATVVPYQSFPTRTGHMIIAVGNDNQFRKLVTVLGRPEMADDPRFRTNGDRVENRDALIPMLEEMTRERPSGELYELLESSSIPCGPINTLEDVFQDPQVIARGLRKDLPHGKHGTVPGVASPLRLSDSPVSYDKAPPLLGENTDEVLADLLGLGETKLGDLHDKEII</sequence>
<dbReference type="InterPro" id="IPR044855">
    <property type="entry name" value="CoA-Trfase_III_dom3_sf"/>
</dbReference>
<dbReference type="InterPro" id="IPR023606">
    <property type="entry name" value="CoA-Trfase_III_dom_1_sf"/>
</dbReference>
<organism evidence="2 3">
    <name type="scientific">Emcibacter nanhaiensis</name>
    <dbReference type="NCBI Taxonomy" id="1505037"/>
    <lineage>
        <taxon>Bacteria</taxon>
        <taxon>Pseudomonadati</taxon>
        <taxon>Pseudomonadota</taxon>
        <taxon>Alphaproteobacteria</taxon>
        <taxon>Emcibacterales</taxon>
        <taxon>Emcibacteraceae</taxon>
        <taxon>Emcibacter</taxon>
    </lineage>
</organism>
<dbReference type="InterPro" id="IPR050483">
    <property type="entry name" value="CoA-transferase_III_domain"/>
</dbReference>
<dbReference type="SUPFAM" id="SSF89796">
    <property type="entry name" value="CoA-transferase family III (CaiB/BaiF)"/>
    <property type="match status" value="1"/>
</dbReference>
<dbReference type="Gene3D" id="3.40.50.10540">
    <property type="entry name" value="Crotonobetainyl-coa:carnitine coa-transferase, domain 1"/>
    <property type="match status" value="1"/>
</dbReference>
<keyword evidence="1 2" id="KW-0808">Transferase</keyword>
<gene>
    <name evidence="2" type="ORF">FIV46_17315</name>
</gene>
<comment type="caution">
    <text evidence="2">The sequence shown here is derived from an EMBL/GenBank/DDBJ whole genome shotgun (WGS) entry which is preliminary data.</text>
</comment>
<dbReference type="Pfam" id="PF02515">
    <property type="entry name" value="CoA_transf_3"/>
    <property type="match status" value="1"/>
</dbReference>
<dbReference type="EMBL" id="VFIY01000018">
    <property type="protein sequence ID" value="TPD57857.1"/>
    <property type="molecule type" value="Genomic_DNA"/>
</dbReference>
<dbReference type="GO" id="GO:0008410">
    <property type="term" value="F:CoA-transferase activity"/>
    <property type="evidence" value="ECO:0007669"/>
    <property type="project" value="TreeGrafter"/>
</dbReference>
<dbReference type="PANTHER" id="PTHR48207:SF3">
    <property type="entry name" value="SUCCINATE--HYDROXYMETHYLGLUTARATE COA-TRANSFERASE"/>
    <property type="match status" value="1"/>
</dbReference>
<reference evidence="3" key="1">
    <citation type="submission" date="2019-06" db="EMBL/GenBank/DDBJ databases">
        <title>The complete genome of Emcibacter congregatus ZYLT.</title>
        <authorList>
            <person name="Zhao Z."/>
        </authorList>
    </citation>
    <scope>NUCLEOTIDE SEQUENCE [LARGE SCALE GENOMIC DNA]</scope>
    <source>
        <strain evidence="3">MCCC 1A06723</strain>
    </source>
</reference>
<accession>A0A501PCX7</accession>
<evidence type="ECO:0000313" key="3">
    <source>
        <dbReference type="Proteomes" id="UP000319148"/>
    </source>
</evidence>
<dbReference type="Proteomes" id="UP000319148">
    <property type="component" value="Unassembled WGS sequence"/>
</dbReference>
<dbReference type="InterPro" id="IPR003673">
    <property type="entry name" value="CoA-Trfase_fam_III"/>
</dbReference>
<dbReference type="AlphaFoldDB" id="A0A501PCX7"/>
<evidence type="ECO:0000256" key="1">
    <source>
        <dbReference type="ARBA" id="ARBA00022679"/>
    </source>
</evidence>
<proteinExistence type="predicted"/>